<organism evidence="1 2">
    <name type="scientific">Ixodes persulcatus</name>
    <name type="common">Taiga tick</name>
    <dbReference type="NCBI Taxonomy" id="34615"/>
    <lineage>
        <taxon>Eukaryota</taxon>
        <taxon>Metazoa</taxon>
        <taxon>Ecdysozoa</taxon>
        <taxon>Arthropoda</taxon>
        <taxon>Chelicerata</taxon>
        <taxon>Arachnida</taxon>
        <taxon>Acari</taxon>
        <taxon>Parasitiformes</taxon>
        <taxon>Ixodida</taxon>
        <taxon>Ixodoidea</taxon>
        <taxon>Ixodidae</taxon>
        <taxon>Ixodinae</taxon>
        <taxon>Ixodes</taxon>
    </lineage>
</organism>
<gene>
    <name evidence="1" type="ORF">HPB47_020483</name>
</gene>
<evidence type="ECO:0000313" key="2">
    <source>
        <dbReference type="Proteomes" id="UP000805193"/>
    </source>
</evidence>
<protein>
    <submittedName>
        <fullName evidence="1">Uncharacterized protein</fullName>
    </submittedName>
</protein>
<accession>A0AC60QF79</accession>
<reference evidence="1 2" key="1">
    <citation type="journal article" date="2020" name="Cell">
        <title>Large-Scale Comparative Analyses of Tick Genomes Elucidate Their Genetic Diversity and Vector Capacities.</title>
        <authorList>
            <consortium name="Tick Genome and Microbiome Consortium (TIGMIC)"/>
            <person name="Jia N."/>
            <person name="Wang J."/>
            <person name="Shi W."/>
            <person name="Du L."/>
            <person name="Sun Y."/>
            <person name="Zhan W."/>
            <person name="Jiang J.F."/>
            <person name="Wang Q."/>
            <person name="Zhang B."/>
            <person name="Ji P."/>
            <person name="Bell-Sakyi L."/>
            <person name="Cui X.M."/>
            <person name="Yuan T.T."/>
            <person name="Jiang B.G."/>
            <person name="Yang W.F."/>
            <person name="Lam T.T."/>
            <person name="Chang Q.C."/>
            <person name="Ding S.J."/>
            <person name="Wang X.J."/>
            <person name="Zhu J.G."/>
            <person name="Ruan X.D."/>
            <person name="Zhao L."/>
            <person name="Wei J.T."/>
            <person name="Ye R.Z."/>
            <person name="Que T.C."/>
            <person name="Du C.H."/>
            <person name="Zhou Y.H."/>
            <person name="Cheng J.X."/>
            <person name="Dai P.F."/>
            <person name="Guo W.B."/>
            <person name="Han X.H."/>
            <person name="Huang E.J."/>
            <person name="Li L.F."/>
            <person name="Wei W."/>
            <person name="Gao Y.C."/>
            <person name="Liu J.Z."/>
            <person name="Shao H.Z."/>
            <person name="Wang X."/>
            <person name="Wang C.C."/>
            <person name="Yang T.C."/>
            <person name="Huo Q.B."/>
            <person name="Li W."/>
            <person name="Chen H.Y."/>
            <person name="Chen S.E."/>
            <person name="Zhou L.G."/>
            <person name="Ni X.B."/>
            <person name="Tian J.H."/>
            <person name="Sheng Y."/>
            <person name="Liu T."/>
            <person name="Pan Y.S."/>
            <person name="Xia L.Y."/>
            <person name="Li J."/>
            <person name="Zhao F."/>
            <person name="Cao W.C."/>
        </authorList>
    </citation>
    <scope>NUCLEOTIDE SEQUENCE [LARGE SCALE GENOMIC DNA]</scope>
    <source>
        <strain evidence="1">Iper-2018</strain>
    </source>
</reference>
<keyword evidence="2" id="KW-1185">Reference proteome</keyword>
<dbReference type="EMBL" id="JABSTQ010009114">
    <property type="protein sequence ID" value="KAG0432807.1"/>
    <property type="molecule type" value="Genomic_DNA"/>
</dbReference>
<evidence type="ECO:0000313" key="1">
    <source>
        <dbReference type="EMBL" id="KAG0432807.1"/>
    </source>
</evidence>
<comment type="caution">
    <text evidence="1">The sequence shown here is derived from an EMBL/GenBank/DDBJ whole genome shotgun (WGS) entry which is preliminary data.</text>
</comment>
<sequence length="295" mass="32398">MLLRQHRVKKIKPWPGNSTNRVVGRRIHKAAVSAGGPKGEGSPEFSWPGSEPKTPSSPLSSQSIALLIGPRPPLFIANLRGVPRRDARFLQAVAELRRQLFLLADSVQRLNSTLLTLLRQRDRLLTRRGHHYDLITAVLQAVSPKRHALAASRQSAGLRIPTCPRHAGDGPGLVGTRFRSVEIRKKFAEGSILNTLKGPNRGITAKLNDDVMSFSSRCWLNGVHVITVTRMRSFALPCALIGLFLRSPSPLSSSPLPPLPRAIPVHAMRSDLPPSRVRLVLYLAPTNVTRPRGST</sequence>
<dbReference type="Proteomes" id="UP000805193">
    <property type="component" value="Unassembled WGS sequence"/>
</dbReference>
<name>A0AC60QF79_IXOPE</name>
<proteinExistence type="predicted"/>